<accession>A0A917RUH8</accession>
<evidence type="ECO:0000313" key="3">
    <source>
        <dbReference type="Proteomes" id="UP000638263"/>
    </source>
</evidence>
<keyword evidence="3" id="KW-1185">Reference proteome</keyword>
<reference evidence="2" key="1">
    <citation type="journal article" date="2014" name="Int. J. Syst. Evol. Microbiol.">
        <title>Complete genome sequence of Corynebacterium casei LMG S-19264T (=DSM 44701T), isolated from a smear-ripened cheese.</title>
        <authorList>
            <consortium name="US DOE Joint Genome Institute (JGI-PGF)"/>
            <person name="Walter F."/>
            <person name="Albersmeier A."/>
            <person name="Kalinowski J."/>
            <person name="Ruckert C."/>
        </authorList>
    </citation>
    <scope>NUCLEOTIDE SEQUENCE</scope>
    <source>
        <strain evidence="2">CGMCC 4.3508</strain>
    </source>
</reference>
<dbReference type="Proteomes" id="UP000638263">
    <property type="component" value="Unassembled WGS sequence"/>
</dbReference>
<proteinExistence type="predicted"/>
<dbReference type="RefSeq" id="WP_156426226.1">
    <property type="nucleotide sequence ID" value="NZ_BMMH01000011.1"/>
</dbReference>
<sequence>MTDPENDSTALETALSNSRSPDGLTRDAAIFELANFIHEDSAVRRLHEMLDEDIVTMQVDASDVLARLGGVKGLFLVLDEIGRRRDDPDADYIANWLYELDAGGDVEILEMIDPVSGELSNNGISATEKVARP</sequence>
<feature type="region of interest" description="Disordered" evidence="1">
    <location>
        <begin position="1"/>
        <end position="22"/>
    </location>
</feature>
<name>A0A917RUH8_9NOCA</name>
<comment type="caution">
    <text evidence="2">The sequence shown here is derived from an EMBL/GenBank/DDBJ whole genome shotgun (WGS) entry which is preliminary data.</text>
</comment>
<dbReference type="EMBL" id="BMMH01000011">
    <property type="protein sequence ID" value="GGL27953.1"/>
    <property type="molecule type" value="Genomic_DNA"/>
</dbReference>
<evidence type="ECO:0000313" key="2">
    <source>
        <dbReference type="EMBL" id="GGL27953.1"/>
    </source>
</evidence>
<dbReference type="AlphaFoldDB" id="A0A917RUH8"/>
<reference evidence="2" key="2">
    <citation type="submission" date="2020-09" db="EMBL/GenBank/DDBJ databases">
        <authorList>
            <person name="Sun Q."/>
            <person name="Zhou Y."/>
        </authorList>
    </citation>
    <scope>NUCLEOTIDE SEQUENCE</scope>
    <source>
        <strain evidence="2">CGMCC 4.3508</strain>
    </source>
</reference>
<gene>
    <name evidence="2" type="ORF">GCM10011588_48470</name>
</gene>
<evidence type="ECO:0000256" key="1">
    <source>
        <dbReference type="SAM" id="MobiDB-lite"/>
    </source>
</evidence>
<protein>
    <submittedName>
        <fullName evidence="2">Uncharacterized protein</fullName>
    </submittedName>
</protein>
<feature type="compositionally biased region" description="Polar residues" evidence="1">
    <location>
        <begin position="7"/>
        <end position="20"/>
    </location>
</feature>
<organism evidence="2 3">
    <name type="scientific">Nocardia jinanensis</name>
    <dbReference type="NCBI Taxonomy" id="382504"/>
    <lineage>
        <taxon>Bacteria</taxon>
        <taxon>Bacillati</taxon>
        <taxon>Actinomycetota</taxon>
        <taxon>Actinomycetes</taxon>
        <taxon>Mycobacteriales</taxon>
        <taxon>Nocardiaceae</taxon>
        <taxon>Nocardia</taxon>
    </lineage>
</organism>